<accession>A0A1G6JQF7</accession>
<protein>
    <submittedName>
        <fullName evidence="1">CarboxypepD_reg-like domain-containing protein</fullName>
    </submittedName>
</protein>
<dbReference type="Proteomes" id="UP000199452">
    <property type="component" value="Unassembled WGS sequence"/>
</dbReference>
<dbReference type="InterPro" id="IPR008969">
    <property type="entry name" value="CarboxyPept-like_regulatory"/>
</dbReference>
<gene>
    <name evidence="1" type="ORF">SAMN05216323_102119</name>
</gene>
<dbReference type="EMBL" id="FMYP01000021">
    <property type="protein sequence ID" value="SDC20980.1"/>
    <property type="molecule type" value="Genomic_DNA"/>
</dbReference>
<dbReference type="STRING" id="1640674.SAMN05216323_102119"/>
<keyword evidence="2" id="KW-1185">Reference proteome</keyword>
<dbReference type="Gene3D" id="2.60.40.1120">
    <property type="entry name" value="Carboxypeptidase-like, regulatory domain"/>
    <property type="match status" value="1"/>
</dbReference>
<evidence type="ECO:0000313" key="1">
    <source>
        <dbReference type="EMBL" id="SDC20980.1"/>
    </source>
</evidence>
<name>A0A1G6JQF7_9BACT</name>
<evidence type="ECO:0000313" key="2">
    <source>
        <dbReference type="Proteomes" id="UP000199452"/>
    </source>
</evidence>
<dbReference type="SUPFAM" id="SSF49464">
    <property type="entry name" value="Carboxypeptidase regulatory domain-like"/>
    <property type="match status" value="1"/>
</dbReference>
<organism evidence="1 2">
    <name type="scientific">Williamwhitmania taraxaci</name>
    <dbReference type="NCBI Taxonomy" id="1640674"/>
    <lineage>
        <taxon>Bacteria</taxon>
        <taxon>Pseudomonadati</taxon>
        <taxon>Bacteroidota</taxon>
        <taxon>Bacteroidia</taxon>
        <taxon>Bacteroidales</taxon>
        <taxon>Williamwhitmaniaceae</taxon>
        <taxon>Williamwhitmania</taxon>
    </lineage>
</organism>
<dbReference type="Pfam" id="PF13715">
    <property type="entry name" value="CarbopepD_reg_2"/>
    <property type="match status" value="1"/>
</dbReference>
<proteinExistence type="predicted"/>
<dbReference type="RefSeq" id="WP_092437446.1">
    <property type="nucleotide sequence ID" value="NZ_FMYP01000021.1"/>
</dbReference>
<sequence>MINEVTRKQRIFNIFNAVGPRLLVLLLFLCITIIGFAQKSPLDQRVTIESKRVTLYEALNLISDQIGYNFVYDSKDLDSDRKVKLEAKNDPVLIVLSGLLNRPNLAIKVLDKYILIYRVALVSAIIPVSPTVDSIHPFIVKGRVFDKETKELIPYATVGVVEQGIGTITNLDGFFVMKVPSKQLISTLTISHLGYKSQTLPVELLSGQQVDIYLEPHSISIQEVIIRNVDPQALVEKAMAQISHNYGETPAFLTSFYREGVVKNSDFLSYSEAVFKVYKSPYTRSPEMDQVKLLKSRKIRSGDQRDTLIVKMKAGISASLSLDIVKSIPEFLDKEYMINYRYTRSDIVTLDSLTVYAISFEQQKGIIEPFFKGVLYITMDSLAILGADFEINPEFVEKSGSQLVVKKSSKIKVIPTKVAYSVRYKHWNGKYYLSHIRGDLYLKVKMSSRLFSSNYHVFLEMATIQIELGKVTRFPRSEIINSRAVFSDLDFTYDDEFWREFNFIAPEASLLESMRRIAPIIENMEGTN</sequence>
<dbReference type="OrthoDB" id="1489599at2"/>
<reference evidence="1 2" key="1">
    <citation type="submission" date="2016-09" db="EMBL/GenBank/DDBJ databases">
        <authorList>
            <person name="Capua I."/>
            <person name="De Benedictis P."/>
            <person name="Joannis T."/>
            <person name="Lombin L.H."/>
            <person name="Cattoli G."/>
        </authorList>
    </citation>
    <scope>NUCLEOTIDE SEQUENCE [LARGE SCALE GENOMIC DNA]</scope>
    <source>
        <strain evidence="1 2">A7P-90m</strain>
    </source>
</reference>
<dbReference type="AlphaFoldDB" id="A0A1G6JQF7"/>